<feature type="domain" description="Granulins" evidence="6">
    <location>
        <begin position="203"/>
        <end position="216"/>
    </location>
</feature>
<dbReference type="Proteomes" id="UP000694701">
    <property type="component" value="Unplaced"/>
</dbReference>
<feature type="domain" description="Granulins" evidence="6">
    <location>
        <begin position="807"/>
        <end position="820"/>
    </location>
</feature>
<comment type="subcellular location">
    <subcellularLocation>
        <location evidence="1">Secreted</location>
    </subcellularLocation>
</comment>
<sequence length="959" mass="102691">MLKVTLGLALVTLVACSQCPNDEVCEAGQTCCQDPTGEFSCCPFHHGECCEDHLHCCPEDMLCSVMDSMCINATHTLLFVERTPAKRTDHPKSFRMIPSLPASEDDITCPDGSFCPAEFSCLLMASSYGCCPVAQGLVCSDGKHCCPKDHECSADSNSCVKLKEPVEAVLCGNGTSECPVDTTCCETEDGQWACCPMPKAVCCDDKIHCCPEDSVCDVEGSKCMSSTNQELPMWAKFPARLRAEWEDHKYVNIYMFYMCTLIVTLLKWFLSLPSLNSASDVPCNDTAACPDGSTCCKTKEGEWACCPLPEAVCCEDFTHCCPHGKKCNVALGTCEDSSGSQPWFEKLPVKLISSHNVAVTQDVSCDGTTSCPDGSTCCKTQEGGWACCPLAQAVCCEDFIHCCPHGKKCNVALGTCEDPSCSGVPWVEQVPVKPIILHSDVPCNDTAACPDGSTCCKTKEGGWSCCPLPQAVCCDDFIHCCPHGTTCNLAAGSCDETSGSQPWFEKLPVKLISSHNVAVTQVLVSSVHSDVPCNDTAACPDGSTCCKTKEGGWSCCPLPQAVCCDDFIHCCPHGTTCNVAAGSCDETSGSQPWFEKLPVKLISGHNVAVTQVSSVHSDVPCDDTVACADGTTCCKTQEGGWACCPLPQAVCCDDFIHCCPHGTTCNVAAGSCDETSGSQPWFEKLPVKLISNVPCDSTKSCPDGSTCCKTKEGGWACCPLAQAVCCTDGEHCCPANYKCDVTRVSCIRGDVVIPWYNKMSSQSTPAPSLDLGAVECDEQSSCSADSTCCYLSTGEWGCCPLPEAVCCPDQQHCCPKGYRCDLRRRSCIKSTWLHVEIVPLAHIDDQKPQSSVSEKDIQCGGGHSCKDSETCCPTSQTTWGCCPSPKAVCCDDMKHCCPAGYKCGVGGTCTLAVGFDWNNWDNWRAFFAKNNSVKNKKQKQKKTPGLFPLSCLNGQHSLK</sequence>
<feature type="domain" description="Granulins" evidence="6">
    <location>
        <begin position="890"/>
        <end position="903"/>
    </location>
</feature>
<evidence type="ECO:0000313" key="8">
    <source>
        <dbReference type="Proteomes" id="UP000694701"/>
    </source>
</evidence>
<dbReference type="InterPro" id="IPR000118">
    <property type="entry name" value="Granulin"/>
</dbReference>
<feature type="signal peptide" evidence="5">
    <location>
        <begin position="1"/>
        <end position="16"/>
    </location>
</feature>
<keyword evidence="3" id="KW-0964">Secreted</keyword>
<dbReference type="AlphaFoldDB" id="A0A8C2C334"/>
<comment type="similarity">
    <text evidence="2">Belongs to the granulin family.</text>
</comment>
<keyword evidence="4" id="KW-1015">Disulfide bond</keyword>
<organism evidence="7 8">
    <name type="scientific">Cyprinus carpio</name>
    <name type="common">Common carp</name>
    <dbReference type="NCBI Taxonomy" id="7962"/>
    <lineage>
        <taxon>Eukaryota</taxon>
        <taxon>Metazoa</taxon>
        <taxon>Chordata</taxon>
        <taxon>Craniata</taxon>
        <taxon>Vertebrata</taxon>
        <taxon>Euteleostomi</taxon>
        <taxon>Actinopterygii</taxon>
        <taxon>Neopterygii</taxon>
        <taxon>Teleostei</taxon>
        <taxon>Ostariophysi</taxon>
        <taxon>Cypriniformes</taxon>
        <taxon>Cyprinidae</taxon>
        <taxon>Cyprininae</taxon>
        <taxon>Cyprinus</taxon>
    </lineage>
</organism>
<dbReference type="Ensembl" id="ENSCCRT00020003878.1">
    <property type="protein sequence ID" value="ENSCCRP00020003344.1"/>
    <property type="gene ID" value="ENSCCRG00020001952.1"/>
</dbReference>
<evidence type="ECO:0000256" key="5">
    <source>
        <dbReference type="SAM" id="SignalP"/>
    </source>
</evidence>
<dbReference type="Pfam" id="PF00396">
    <property type="entry name" value="Granulin"/>
    <property type="match status" value="11"/>
</dbReference>
<feature type="domain" description="Granulins" evidence="6">
    <location>
        <begin position="139"/>
        <end position="152"/>
    </location>
</feature>
<feature type="domain" description="Granulins" evidence="6">
    <location>
        <begin position="652"/>
        <end position="665"/>
    </location>
</feature>
<name>A0A8C2C334_CYPCA</name>
<feature type="domain" description="Granulins" evidence="6">
    <location>
        <begin position="50"/>
        <end position="63"/>
    </location>
</feature>
<feature type="domain" description="Granulins" evidence="6">
    <location>
        <begin position="564"/>
        <end position="577"/>
    </location>
</feature>
<dbReference type="SMART" id="SM00289">
    <property type="entry name" value="WR1"/>
    <property type="match status" value="6"/>
</dbReference>
<dbReference type="Gene3D" id="2.10.25.160">
    <property type="entry name" value="Granulin"/>
    <property type="match status" value="11"/>
</dbReference>
<feature type="domain" description="Granulins" evidence="6">
    <location>
        <begin position="726"/>
        <end position="739"/>
    </location>
</feature>
<evidence type="ECO:0000256" key="2">
    <source>
        <dbReference type="ARBA" id="ARBA00010093"/>
    </source>
</evidence>
<dbReference type="InterPro" id="IPR037277">
    <property type="entry name" value="Granulin_sf"/>
</dbReference>
<keyword evidence="5" id="KW-0732">Signal</keyword>
<dbReference type="SMART" id="SM00277">
    <property type="entry name" value="GRAN"/>
    <property type="match status" value="11"/>
</dbReference>
<evidence type="ECO:0000256" key="1">
    <source>
        <dbReference type="ARBA" id="ARBA00004613"/>
    </source>
</evidence>
<accession>A0A8C2C334</accession>
<feature type="domain" description="Granulins" evidence="6">
    <location>
        <begin position="396"/>
        <end position="409"/>
    </location>
</feature>
<dbReference type="PROSITE" id="PS00799">
    <property type="entry name" value="GRANULINS"/>
    <property type="match status" value="11"/>
</dbReference>
<dbReference type="SUPFAM" id="SSF57277">
    <property type="entry name" value="Granulin repeat"/>
    <property type="match status" value="9"/>
</dbReference>
<proteinExistence type="inferred from homology"/>
<evidence type="ECO:0000256" key="4">
    <source>
        <dbReference type="ARBA" id="ARBA00023157"/>
    </source>
</evidence>
<feature type="domain" description="Granulins" evidence="6">
    <location>
        <begin position="474"/>
        <end position="487"/>
    </location>
</feature>
<dbReference type="FunFam" id="2.10.25.160:FF:000001">
    <property type="entry name" value="Granulin precursor"/>
    <property type="match status" value="6"/>
</dbReference>
<dbReference type="PANTHER" id="PTHR12274:SF8">
    <property type="entry name" value="GRANULIN-A ISOFORM X1"/>
    <property type="match status" value="1"/>
</dbReference>
<dbReference type="InterPro" id="IPR039036">
    <property type="entry name" value="Granulin_fam"/>
</dbReference>
<dbReference type="PANTHER" id="PTHR12274">
    <property type="entry name" value="GRANULIN"/>
    <property type="match status" value="1"/>
</dbReference>
<protein>
    <submittedName>
        <fullName evidence="7">Granulin a</fullName>
    </submittedName>
</protein>
<dbReference type="PROSITE" id="PS51257">
    <property type="entry name" value="PROKAR_LIPOPROTEIN"/>
    <property type="match status" value="1"/>
</dbReference>
<feature type="domain" description="Granulins" evidence="6">
    <location>
        <begin position="314"/>
        <end position="327"/>
    </location>
</feature>
<feature type="chain" id="PRO_5034622892" evidence="5">
    <location>
        <begin position="17"/>
        <end position="959"/>
    </location>
</feature>
<reference evidence="7" key="1">
    <citation type="submission" date="2025-08" db="UniProtKB">
        <authorList>
            <consortium name="Ensembl"/>
        </authorList>
    </citation>
    <scope>IDENTIFICATION</scope>
</reference>
<evidence type="ECO:0000313" key="7">
    <source>
        <dbReference type="Ensembl" id="ENSCCRP00020003344.1"/>
    </source>
</evidence>
<evidence type="ECO:0000256" key="3">
    <source>
        <dbReference type="ARBA" id="ARBA00022525"/>
    </source>
</evidence>
<dbReference type="InterPro" id="IPR006150">
    <property type="entry name" value="Cys_repeat_1"/>
</dbReference>
<dbReference type="GO" id="GO:0005576">
    <property type="term" value="C:extracellular region"/>
    <property type="evidence" value="ECO:0007669"/>
    <property type="project" value="UniProtKB-SubCell"/>
</dbReference>
<evidence type="ECO:0000259" key="6">
    <source>
        <dbReference type="PROSITE" id="PS00799"/>
    </source>
</evidence>